<reference evidence="2 3" key="1">
    <citation type="submission" date="2020-02" db="EMBL/GenBank/DDBJ databases">
        <title>Genome sequences of Thiorhodococcus mannitoliphagus and Thiorhodococcus minor, purple sulfur photosynthetic bacteria in the gammaproteobacterial family, Chromatiaceae.</title>
        <authorList>
            <person name="Aviles F.A."/>
            <person name="Meyer T.E."/>
            <person name="Kyndt J.A."/>
        </authorList>
    </citation>
    <scope>NUCLEOTIDE SEQUENCE [LARGE SCALE GENOMIC DNA]</scope>
    <source>
        <strain evidence="2 3">DSM 11518</strain>
    </source>
</reference>
<evidence type="ECO:0000313" key="3">
    <source>
        <dbReference type="Proteomes" id="UP000483379"/>
    </source>
</evidence>
<proteinExistence type="predicted"/>
<organism evidence="2 3">
    <name type="scientific">Thiorhodococcus minor</name>
    <dbReference type="NCBI Taxonomy" id="57489"/>
    <lineage>
        <taxon>Bacteria</taxon>
        <taxon>Pseudomonadati</taxon>
        <taxon>Pseudomonadota</taxon>
        <taxon>Gammaproteobacteria</taxon>
        <taxon>Chromatiales</taxon>
        <taxon>Chromatiaceae</taxon>
        <taxon>Thiorhodococcus</taxon>
    </lineage>
</organism>
<dbReference type="RefSeq" id="WP_164453814.1">
    <property type="nucleotide sequence ID" value="NZ_JAAIJQ010000048.1"/>
</dbReference>
<dbReference type="InterPro" id="IPR044922">
    <property type="entry name" value="DUF2063_N_sf"/>
</dbReference>
<evidence type="ECO:0000259" key="1">
    <source>
        <dbReference type="Pfam" id="PF09836"/>
    </source>
</evidence>
<name>A0A6M0K1T9_9GAMM</name>
<protein>
    <submittedName>
        <fullName evidence="2">DUF2063 domain-containing protein</fullName>
    </submittedName>
</protein>
<dbReference type="Pfam" id="PF09836">
    <property type="entry name" value="DUF2063"/>
    <property type="match status" value="1"/>
</dbReference>
<sequence>MSAAAAFFAPFAAGLRAPNRPAPPGLTTWNDSDPGVRFDVYRNNVVVSLVGALADGFPVTQSLVGEDFFLWMAREYILAEPPRSPVLAEYGDSFPAFIAGFEPAAGLAYLPDVARLERLRVRAYHAADAEAVSTALLTSQLQRPEQLPGTRLQLHPSLSLLSSSHAVVSIWAAHQGAAPPRALEVERQESALVLRSGDDVLILPTPPATAAFLSLLKTGATLGDATAAALESAPDFDLTQCLASLIRHGAIVAWQPPGDPAP</sequence>
<dbReference type="Gene3D" id="1.10.150.690">
    <property type="entry name" value="DUF2063"/>
    <property type="match status" value="1"/>
</dbReference>
<dbReference type="AlphaFoldDB" id="A0A6M0K1T9"/>
<keyword evidence="3" id="KW-1185">Reference proteome</keyword>
<comment type="caution">
    <text evidence="2">The sequence shown here is derived from an EMBL/GenBank/DDBJ whole genome shotgun (WGS) entry which is preliminary data.</text>
</comment>
<dbReference type="InterPro" id="IPR018640">
    <property type="entry name" value="DUF2063"/>
</dbReference>
<dbReference type="Proteomes" id="UP000483379">
    <property type="component" value="Unassembled WGS sequence"/>
</dbReference>
<dbReference type="EMBL" id="JAAIJQ010000048">
    <property type="protein sequence ID" value="NEV63349.1"/>
    <property type="molecule type" value="Genomic_DNA"/>
</dbReference>
<evidence type="ECO:0000313" key="2">
    <source>
        <dbReference type="EMBL" id="NEV63349.1"/>
    </source>
</evidence>
<feature type="domain" description="Putative DNA-binding" evidence="1">
    <location>
        <begin position="10"/>
        <end position="98"/>
    </location>
</feature>
<accession>A0A6M0K1T9</accession>
<gene>
    <name evidence="2" type="ORF">G3446_15885</name>
</gene>